<gene>
    <name evidence="1" type="ORF">A5802_000654</name>
</gene>
<comment type="caution">
    <text evidence="1">The sequence shown here is derived from an EMBL/GenBank/DDBJ whole genome shotgun (WGS) entry which is preliminary data.</text>
</comment>
<dbReference type="EMBL" id="NGMS01000001">
    <property type="protein sequence ID" value="OTP26920.1"/>
    <property type="molecule type" value="Genomic_DNA"/>
</dbReference>
<dbReference type="AlphaFoldDB" id="A0A242KZC1"/>
<dbReference type="RefSeq" id="WP_086334513.1">
    <property type="nucleotide sequence ID" value="NZ_NGMS01000001.1"/>
</dbReference>
<evidence type="ECO:0000313" key="1">
    <source>
        <dbReference type="EMBL" id="OTP26920.1"/>
    </source>
</evidence>
<evidence type="ECO:0000313" key="2">
    <source>
        <dbReference type="Proteomes" id="UP000195024"/>
    </source>
</evidence>
<dbReference type="Proteomes" id="UP000195024">
    <property type="component" value="Unassembled WGS sequence"/>
</dbReference>
<proteinExistence type="predicted"/>
<name>A0A242KZC1_ENTMU</name>
<sequence>MPTIEVTENEKMILYGLRAMFAENSKKQLEKVEELYFAKSKQTLFTKKELAEKWGCTVVTVGTYLNASGVEPVDKSGKKFLFDLNQAEEAKRDYTKRTLVKHKLETRARVM</sequence>
<protein>
    <submittedName>
        <fullName evidence="1">Uncharacterized protein</fullName>
    </submittedName>
</protein>
<reference evidence="1 2" key="1">
    <citation type="submission" date="2017-05" db="EMBL/GenBank/DDBJ databases">
        <title>The Genome Sequence of Enterococcus mundtii 6B1_DIV0119.</title>
        <authorList>
            <consortium name="The Broad Institute Genomics Platform"/>
            <consortium name="The Broad Institute Genomic Center for Infectious Diseases"/>
            <person name="Earl A."/>
            <person name="Manson A."/>
            <person name="Schwartman J."/>
            <person name="Gilmore M."/>
            <person name="Abouelleil A."/>
            <person name="Cao P."/>
            <person name="Chapman S."/>
            <person name="Cusick C."/>
            <person name="Shea T."/>
            <person name="Young S."/>
            <person name="Neafsey D."/>
            <person name="Nusbaum C."/>
            <person name="Birren B."/>
        </authorList>
    </citation>
    <scope>NUCLEOTIDE SEQUENCE [LARGE SCALE GENOMIC DNA]</scope>
    <source>
        <strain evidence="1 2">6B1_DIV0119</strain>
    </source>
</reference>
<organism evidence="1 2">
    <name type="scientific">Enterococcus mundtii</name>
    <dbReference type="NCBI Taxonomy" id="53346"/>
    <lineage>
        <taxon>Bacteria</taxon>
        <taxon>Bacillati</taxon>
        <taxon>Bacillota</taxon>
        <taxon>Bacilli</taxon>
        <taxon>Lactobacillales</taxon>
        <taxon>Enterococcaceae</taxon>
        <taxon>Enterococcus</taxon>
    </lineage>
</organism>
<accession>A0A242KZC1</accession>